<accession>A0ACC0AUN7</accession>
<evidence type="ECO:0000313" key="2">
    <source>
        <dbReference type="Proteomes" id="UP001060085"/>
    </source>
</evidence>
<sequence length="186" mass="21179">MEKSQLVFSFNIQPDLASGLSIRFGIPISRDFGLYLGMPFLHKRVGKGTYYHLVEKARKKAKGLEEMEHVYEDKGNLPAAILQQLQLVNPVQTWNRDDKSRWRHTARWKGHVPFFQSMSPSTGFDRSNNLAKTVEIQLSDKVFHTSIVNMKPESKNSSFACGSRAGCFPILLWVYRNRGIGFACLA</sequence>
<protein>
    <submittedName>
        <fullName evidence="1">Uncharacterized protein</fullName>
    </submittedName>
</protein>
<name>A0ACC0AUN7_CATRO</name>
<keyword evidence="2" id="KW-1185">Reference proteome</keyword>
<dbReference type="EMBL" id="CM044705">
    <property type="protein sequence ID" value="KAI5664451.1"/>
    <property type="molecule type" value="Genomic_DNA"/>
</dbReference>
<evidence type="ECO:0000313" key="1">
    <source>
        <dbReference type="EMBL" id="KAI5664451.1"/>
    </source>
</evidence>
<reference evidence="2" key="1">
    <citation type="journal article" date="2023" name="Nat. Plants">
        <title>Single-cell RNA sequencing provides a high-resolution roadmap for understanding the multicellular compartmentation of specialized metabolism.</title>
        <authorList>
            <person name="Sun S."/>
            <person name="Shen X."/>
            <person name="Li Y."/>
            <person name="Li Y."/>
            <person name="Wang S."/>
            <person name="Li R."/>
            <person name="Zhang H."/>
            <person name="Shen G."/>
            <person name="Guo B."/>
            <person name="Wei J."/>
            <person name="Xu J."/>
            <person name="St-Pierre B."/>
            <person name="Chen S."/>
            <person name="Sun C."/>
        </authorList>
    </citation>
    <scope>NUCLEOTIDE SEQUENCE [LARGE SCALE GENOMIC DNA]</scope>
</reference>
<gene>
    <name evidence="1" type="ORF">M9H77_23774</name>
</gene>
<organism evidence="1 2">
    <name type="scientific">Catharanthus roseus</name>
    <name type="common">Madagascar periwinkle</name>
    <name type="synonym">Vinca rosea</name>
    <dbReference type="NCBI Taxonomy" id="4058"/>
    <lineage>
        <taxon>Eukaryota</taxon>
        <taxon>Viridiplantae</taxon>
        <taxon>Streptophyta</taxon>
        <taxon>Embryophyta</taxon>
        <taxon>Tracheophyta</taxon>
        <taxon>Spermatophyta</taxon>
        <taxon>Magnoliopsida</taxon>
        <taxon>eudicotyledons</taxon>
        <taxon>Gunneridae</taxon>
        <taxon>Pentapetalae</taxon>
        <taxon>asterids</taxon>
        <taxon>lamiids</taxon>
        <taxon>Gentianales</taxon>
        <taxon>Apocynaceae</taxon>
        <taxon>Rauvolfioideae</taxon>
        <taxon>Vinceae</taxon>
        <taxon>Catharanthinae</taxon>
        <taxon>Catharanthus</taxon>
    </lineage>
</organism>
<dbReference type="Proteomes" id="UP001060085">
    <property type="component" value="Linkage Group LG05"/>
</dbReference>
<proteinExistence type="predicted"/>
<comment type="caution">
    <text evidence="1">The sequence shown here is derived from an EMBL/GenBank/DDBJ whole genome shotgun (WGS) entry which is preliminary data.</text>
</comment>